<keyword evidence="2" id="KW-1185">Reference proteome</keyword>
<evidence type="ECO:0000313" key="1">
    <source>
        <dbReference type="EMBL" id="GEO00112.1"/>
    </source>
</evidence>
<protein>
    <submittedName>
        <fullName evidence="1">Uncharacterized protein</fullName>
    </submittedName>
</protein>
<name>A0A512AK83_9SPHN</name>
<comment type="caution">
    <text evidence="1">The sequence shown here is derived from an EMBL/GenBank/DDBJ whole genome shotgun (WGS) entry which is preliminary data.</text>
</comment>
<organism evidence="1 2">
    <name type="scientific">Novosphingobium sediminis</name>
    <dbReference type="NCBI Taxonomy" id="707214"/>
    <lineage>
        <taxon>Bacteria</taxon>
        <taxon>Pseudomonadati</taxon>
        <taxon>Pseudomonadota</taxon>
        <taxon>Alphaproteobacteria</taxon>
        <taxon>Sphingomonadales</taxon>
        <taxon>Sphingomonadaceae</taxon>
        <taxon>Novosphingobium</taxon>
    </lineage>
</organism>
<reference evidence="1 2" key="1">
    <citation type="submission" date="2019-07" db="EMBL/GenBank/DDBJ databases">
        <title>Whole genome shotgun sequence of Novosphingobium sediminis NBRC 106119.</title>
        <authorList>
            <person name="Hosoyama A."/>
            <person name="Uohara A."/>
            <person name="Ohji S."/>
            <person name="Ichikawa N."/>
        </authorList>
    </citation>
    <scope>NUCLEOTIDE SEQUENCE [LARGE SCALE GENOMIC DNA]</scope>
    <source>
        <strain evidence="1 2">NBRC 106119</strain>
    </source>
</reference>
<proteinExistence type="predicted"/>
<dbReference type="AlphaFoldDB" id="A0A512AK83"/>
<dbReference type="Proteomes" id="UP000321464">
    <property type="component" value="Unassembled WGS sequence"/>
</dbReference>
<dbReference type="EMBL" id="BJYR01000013">
    <property type="protein sequence ID" value="GEO00112.1"/>
    <property type="molecule type" value="Genomic_DNA"/>
</dbReference>
<evidence type="ECO:0000313" key="2">
    <source>
        <dbReference type="Proteomes" id="UP000321464"/>
    </source>
</evidence>
<gene>
    <name evidence="1" type="ORF">NSE01_19440</name>
</gene>
<accession>A0A512AK83</accession>
<sequence length="53" mass="5701">MSDGDHFHPASQRQNQHIAAAYSGTRAFYASTIQADVTLGNPVLRKAARSGKT</sequence>